<evidence type="ECO:0000256" key="1">
    <source>
        <dbReference type="ARBA" id="ARBA00001936"/>
    </source>
</evidence>
<evidence type="ECO:0000256" key="4">
    <source>
        <dbReference type="ARBA" id="ARBA00022723"/>
    </source>
</evidence>
<evidence type="ECO:0000313" key="11">
    <source>
        <dbReference type="EMBL" id="KAH3672746.1"/>
    </source>
</evidence>
<keyword evidence="5 9" id="KW-0378">Hydrolase</keyword>
<dbReference type="AlphaFoldDB" id="A0A9P8PIN4"/>
<evidence type="ECO:0000313" key="12">
    <source>
        <dbReference type="Proteomes" id="UP000769528"/>
    </source>
</evidence>
<dbReference type="Gene3D" id="3.60.40.10">
    <property type="entry name" value="PPM-type phosphatase domain"/>
    <property type="match status" value="1"/>
</dbReference>
<proteinExistence type="inferred from homology"/>
<dbReference type="Proteomes" id="UP000769528">
    <property type="component" value="Unassembled WGS sequence"/>
</dbReference>
<dbReference type="InterPro" id="IPR015655">
    <property type="entry name" value="PP2C"/>
</dbReference>
<evidence type="ECO:0000256" key="5">
    <source>
        <dbReference type="ARBA" id="ARBA00022801"/>
    </source>
</evidence>
<dbReference type="CDD" id="cd00143">
    <property type="entry name" value="PP2Cc"/>
    <property type="match status" value="1"/>
</dbReference>
<keyword evidence="7 9" id="KW-0904">Protein phosphatase</keyword>
<dbReference type="InterPro" id="IPR000222">
    <property type="entry name" value="PP2C_BS"/>
</dbReference>
<dbReference type="InterPro" id="IPR036457">
    <property type="entry name" value="PPM-type-like_dom_sf"/>
</dbReference>
<evidence type="ECO:0000256" key="6">
    <source>
        <dbReference type="ARBA" id="ARBA00022842"/>
    </source>
</evidence>
<protein>
    <recommendedName>
        <fullName evidence="3">protein-serine/threonine phosphatase</fullName>
        <ecNumber evidence="3">3.1.3.16</ecNumber>
    </recommendedName>
</protein>
<dbReference type="Pfam" id="PF00481">
    <property type="entry name" value="PP2C"/>
    <property type="match status" value="1"/>
</dbReference>
<comment type="caution">
    <text evidence="11">The sequence shown here is derived from an EMBL/GenBank/DDBJ whole genome shotgun (WGS) entry which is preliminary data.</text>
</comment>
<dbReference type="SUPFAM" id="SSF81606">
    <property type="entry name" value="PP2C-like"/>
    <property type="match status" value="1"/>
</dbReference>
<evidence type="ECO:0000256" key="7">
    <source>
        <dbReference type="ARBA" id="ARBA00022912"/>
    </source>
</evidence>
<evidence type="ECO:0000256" key="2">
    <source>
        <dbReference type="ARBA" id="ARBA00006702"/>
    </source>
</evidence>
<keyword evidence="8" id="KW-0464">Manganese</keyword>
<dbReference type="SMART" id="SM00332">
    <property type="entry name" value="PP2Cc"/>
    <property type="match status" value="1"/>
</dbReference>
<dbReference type="PROSITE" id="PS51746">
    <property type="entry name" value="PPM_2"/>
    <property type="match status" value="1"/>
</dbReference>
<comment type="similarity">
    <text evidence="2 9">Belongs to the PP2C family.</text>
</comment>
<dbReference type="GO" id="GO:0004722">
    <property type="term" value="F:protein serine/threonine phosphatase activity"/>
    <property type="evidence" value="ECO:0007669"/>
    <property type="project" value="UniProtKB-EC"/>
</dbReference>
<keyword evidence="6" id="KW-0460">Magnesium</keyword>
<reference evidence="11" key="2">
    <citation type="submission" date="2021-01" db="EMBL/GenBank/DDBJ databases">
        <authorList>
            <person name="Schikora-Tamarit M.A."/>
        </authorList>
    </citation>
    <scope>NUCLEOTIDE SEQUENCE</scope>
    <source>
        <strain evidence="11">CBS6341</strain>
    </source>
</reference>
<keyword evidence="4" id="KW-0479">Metal-binding</keyword>
<reference evidence="11" key="1">
    <citation type="journal article" date="2021" name="Open Biol.">
        <title>Shared evolutionary footprints suggest mitochondrial oxidative damage underlies multiple complex I losses in fungi.</title>
        <authorList>
            <person name="Schikora-Tamarit M.A."/>
            <person name="Marcet-Houben M."/>
            <person name="Nosek J."/>
            <person name="Gabaldon T."/>
        </authorList>
    </citation>
    <scope>NUCLEOTIDE SEQUENCE</scope>
    <source>
        <strain evidence="11">CBS6341</strain>
    </source>
</reference>
<keyword evidence="12" id="KW-1185">Reference proteome</keyword>
<evidence type="ECO:0000256" key="9">
    <source>
        <dbReference type="RuleBase" id="RU003465"/>
    </source>
</evidence>
<dbReference type="PANTHER" id="PTHR13832:SF803">
    <property type="entry name" value="PROTEIN PHOSPHATASE 1G"/>
    <property type="match status" value="1"/>
</dbReference>
<feature type="domain" description="PPM-type phosphatase" evidence="10">
    <location>
        <begin position="23"/>
        <end position="354"/>
    </location>
</feature>
<dbReference type="EMBL" id="JAEUBF010001113">
    <property type="protein sequence ID" value="KAH3672746.1"/>
    <property type="molecule type" value="Genomic_DNA"/>
</dbReference>
<dbReference type="GO" id="GO:0046872">
    <property type="term" value="F:metal ion binding"/>
    <property type="evidence" value="ECO:0007669"/>
    <property type="project" value="UniProtKB-KW"/>
</dbReference>
<dbReference type="EC" id="3.1.3.16" evidence="3"/>
<dbReference type="PROSITE" id="PS01032">
    <property type="entry name" value="PPM_1"/>
    <property type="match status" value="1"/>
</dbReference>
<evidence type="ECO:0000256" key="3">
    <source>
        <dbReference type="ARBA" id="ARBA00013081"/>
    </source>
</evidence>
<gene>
    <name evidence="11" type="ORF">WICMUC_004152</name>
</gene>
<accession>A0A9P8PIN4</accession>
<evidence type="ECO:0000259" key="10">
    <source>
        <dbReference type="PROSITE" id="PS51746"/>
    </source>
</evidence>
<name>A0A9P8PIN4_9ASCO</name>
<dbReference type="OrthoDB" id="10264738at2759"/>
<evidence type="ECO:0000256" key="8">
    <source>
        <dbReference type="ARBA" id="ARBA00023211"/>
    </source>
</evidence>
<sequence>MGQLLSHPLNEKTVEYHPLNKFSHCIGSMQGYRLTQEDNHLVNFYHSIDFQNINNELERLDIKIFAIFDGHGGSETSEFLSIKLSGYILDEITKKESNLTLQKFKTNQGLIMYKLKNSFLNTDKQLYDYLMKRQPQSQPPSSTSNQYNSKNTSGSTAIVSVIINNQDLYSINTGDSRLIVSINGYVKNLSFDHKPNHIGELIRINDANGSISFNRVGGILALSRAFGDFNFKLKKYHNLQVLKQRRLSTSLNTNHDGVTDEYIKHLSSEETQVTVEPEIIIHKLSSNNEFIVLACDGIYDVFSNQEIVDYIRHHLSLGLRIDTIVTKLLEHAINQADQSTGIGFDNMSIILIANQLNDETLDQWYERIRDHIKEEKGLI</sequence>
<organism evidence="11 12">
    <name type="scientific">Wickerhamomyces mucosus</name>
    <dbReference type="NCBI Taxonomy" id="1378264"/>
    <lineage>
        <taxon>Eukaryota</taxon>
        <taxon>Fungi</taxon>
        <taxon>Dikarya</taxon>
        <taxon>Ascomycota</taxon>
        <taxon>Saccharomycotina</taxon>
        <taxon>Saccharomycetes</taxon>
        <taxon>Phaffomycetales</taxon>
        <taxon>Wickerhamomycetaceae</taxon>
        <taxon>Wickerhamomyces</taxon>
    </lineage>
</organism>
<dbReference type="PANTHER" id="PTHR13832">
    <property type="entry name" value="PROTEIN PHOSPHATASE 2C"/>
    <property type="match status" value="1"/>
</dbReference>
<dbReference type="InterPro" id="IPR001932">
    <property type="entry name" value="PPM-type_phosphatase-like_dom"/>
</dbReference>
<comment type="cofactor">
    <cofactor evidence="1">
        <name>Mn(2+)</name>
        <dbReference type="ChEBI" id="CHEBI:29035"/>
    </cofactor>
</comment>